<keyword evidence="3" id="KW-1185">Reference proteome</keyword>
<dbReference type="AlphaFoldDB" id="A0A4Y1ZPU0"/>
<feature type="compositionally biased region" description="Polar residues" evidence="1">
    <location>
        <begin position="108"/>
        <end position="120"/>
    </location>
</feature>
<sequence length="134" mass="14689">MRVPGSKPDSTEDLLCMWAKSYTVGQTRWNDPDAWTAGPIQKSSSPSDGSLKLRGPSQNIPRVASEQDFYCAGTKRKCPVPSNWENFLSSSKVNDFTFTYKIDHGSSIGDSHQRGTTSSDPIPLGGGSQRFTTR</sequence>
<feature type="region of interest" description="Disordered" evidence="1">
    <location>
        <begin position="105"/>
        <end position="134"/>
    </location>
</feature>
<proteinExistence type="predicted"/>
<accession>A0A4Y1ZPU0</accession>
<dbReference type="Proteomes" id="UP000499080">
    <property type="component" value="Unassembled WGS sequence"/>
</dbReference>
<organism evidence="2 3">
    <name type="scientific">Araneus ventricosus</name>
    <name type="common">Orbweaver spider</name>
    <name type="synonym">Epeira ventricosa</name>
    <dbReference type="NCBI Taxonomy" id="182803"/>
    <lineage>
        <taxon>Eukaryota</taxon>
        <taxon>Metazoa</taxon>
        <taxon>Ecdysozoa</taxon>
        <taxon>Arthropoda</taxon>
        <taxon>Chelicerata</taxon>
        <taxon>Arachnida</taxon>
        <taxon>Araneae</taxon>
        <taxon>Araneomorphae</taxon>
        <taxon>Entelegynae</taxon>
        <taxon>Araneoidea</taxon>
        <taxon>Araneidae</taxon>
        <taxon>Araneus</taxon>
    </lineage>
</organism>
<protein>
    <submittedName>
        <fullName evidence="2">Uncharacterized protein</fullName>
    </submittedName>
</protein>
<feature type="region of interest" description="Disordered" evidence="1">
    <location>
        <begin position="28"/>
        <end position="60"/>
    </location>
</feature>
<gene>
    <name evidence="2" type="ORF">AVEN_17359_1</name>
</gene>
<reference evidence="2 3" key="1">
    <citation type="journal article" date="2019" name="Sci. Rep.">
        <title>Orb-weaving spider Araneus ventricosus genome elucidates the spidroin gene catalogue.</title>
        <authorList>
            <person name="Kono N."/>
            <person name="Nakamura H."/>
            <person name="Ohtoshi R."/>
            <person name="Moran D.A.P."/>
            <person name="Shinohara A."/>
            <person name="Yoshida Y."/>
            <person name="Fujiwara M."/>
            <person name="Mori M."/>
            <person name="Tomita M."/>
            <person name="Arakawa K."/>
        </authorList>
    </citation>
    <scope>NUCLEOTIDE SEQUENCE [LARGE SCALE GENOMIC DNA]</scope>
</reference>
<name>A0A4Y1ZPU0_ARAVE</name>
<dbReference type="EMBL" id="BGPR01076631">
    <property type="protein sequence ID" value="GBL61865.1"/>
    <property type="molecule type" value="Genomic_DNA"/>
</dbReference>
<evidence type="ECO:0000313" key="2">
    <source>
        <dbReference type="EMBL" id="GBL61865.1"/>
    </source>
</evidence>
<evidence type="ECO:0000256" key="1">
    <source>
        <dbReference type="SAM" id="MobiDB-lite"/>
    </source>
</evidence>
<evidence type="ECO:0000313" key="3">
    <source>
        <dbReference type="Proteomes" id="UP000499080"/>
    </source>
</evidence>
<comment type="caution">
    <text evidence="2">The sequence shown here is derived from an EMBL/GenBank/DDBJ whole genome shotgun (WGS) entry which is preliminary data.</text>
</comment>